<dbReference type="Proteomes" id="UP001590951">
    <property type="component" value="Unassembled WGS sequence"/>
</dbReference>
<reference evidence="1 2" key="1">
    <citation type="submission" date="2024-09" db="EMBL/GenBank/DDBJ databases">
        <title>Rethinking Asexuality: The Enigmatic Case of Functional Sexual Genes in Lepraria (Stereocaulaceae).</title>
        <authorList>
            <person name="Doellman M."/>
            <person name="Sun Y."/>
            <person name="Barcenas-Pena A."/>
            <person name="Lumbsch H.T."/>
            <person name="Grewe F."/>
        </authorList>
    </citation>
    <scope>NUCLEOTIDE SEQUENCE [LARGE SCALE GENOMIC DNA]</scope>
    <source>
        <strain evidence="1 2">Grewe 0041</strain>
    </source>
</reference>
<evidence type="ECO:0000313" key="2">
    <source>
        <dbReference type="Proteomes" id="UP001590951"/>
    </source>
</evidence>
<sequence>MPLSTKSDLQKMVTAALKPYYPNEVSKDQYTDINRNVSRMLYEKVGENGSLEGEARENWERLARDEVAKAVQSLKATT</sequence>
<protein>
    <submittedName>
        <fullName evidence="1">Uncharacterized protein</fullName>
    </submittedName>
</protein>
<keyword evidence="2" id="KW-1185">Reference proteome</keyword>
<gene>
    <name evidence="1" type="ORF">ABVK25_009244</name>
</gene>
<dbReference type="EMBL" id="JBHFEH010000046">
    <property type="protein sequence ID" value="KAL2050574.1"/>
    <property type="molecule type" value="Genomic_DNA"/>
</dbReference>
<name>A0ABR4AYB6_9LECA</name>
<evidence type="ECO:0000313" key="1">
    <source>
        <dbReference type="EMBL" id="KAL2050574.1"/>
    </source>
</evidence>
<proteinExistence type="predicted"/>
<accession>A0ABR4AYB6</accession>
<organism evidence="1 2">
    <name type="scientific">Lepraria finkii</name>
    <dbReference type="NCBI Taxonomy" id="1340010"/>
    <lineage>
        <taxon>Eukaryota</taxon>
        <taxon>Fungi</taxon>
        <taxon>Dikarya</taxon>
        <taxon>Ascomycota</taxon>
        <taxon>Pezizomycotina</taxon>
        <taxon>Lecanoromycetes</taxon>
        <taxon>OSLEUM clade</taxon>
        <taxon>Lecanoromycetidae</taxon>
        <taxon>Lecanorales</taxon>
        <taxon>Lecanorineae</taxon>
        <taxon>Stereocaulaceae</taxon>
        <taxon>Lepraria</taxon>
    </lineage>
</organism>
<comment type="caution">
    <text evidence="1">The sequence shown here is derived from an EMBL/GenBank/DDBJ whole genome shotgun (WGS) entry which is preliminary data.</text>
</comment>